<dbReference type="InterPro" id="IPR010994">
    <property type="entry name" value="RuvA_2-like"/>
</dbReference>
<dbReference type="PANTHER" id="PTHR30471">
    <property type="entry name" value="DNA REPAIR PROTEIN RADC"/>
    <property type="match status" value="1"/>
</dbReference>
<dbReference type="GO" id="GO:0008237">
    <property type="term" value="F:metallopeptidase activity"/>
    <property type="evidence" value="ECO:0007669"/>
    <property type="project" value="UniProtKB-KW"/>
</dbReference>
<keyword evidence="1" id="KW-0645">Protease</keyword>
<evidence type="ECO:0000256" key="6">
    <source>
        <dbReference type="RuleBase" id="RU003797"/>
    </source>
</evidence>
<dbReference type="EMBL" id="RJVA01000012">
    <property type="protein sequence ID" value="ROQ92139.1"/>
    <property type="molecule type" value="Genomic_DNA"/>
</dbReference>
<accession>A0A3N1URZ3</accession>
<dbReference type="InterPro" id="IPR025657">
    <property type="entry name" value="RadC_JAB"/>
</dbReference>
<comment type="similarity">
    <text evidence="6">Belongs to the UPF0758 family.</text>
</comment>
<keyword evidence="2" id="KW-0479">Metal-binding</keyword>
<dbReference type="NCBIfam" id="TIGR00608">
    <property type="entry name" value="radc"/>
    <property type="match status" value="1"/>
</dbReference>
<keyword evidence="3" id="KW-0378">Hydrolase</keyword>
<evidence type="ECO:0000256" key="4">
    <source>
        <dbReference type="ARBA" id="ARBA00022833"/>
    </source>
</evidence>
<dbReference type="Gene3D" id="1.10.150.20">
    <property type="entry name" value="5' to 3' exonuclease, C-terminal subdomain"/>
    <property type="match status" value="1"/>
</dbReference>
<evidence type="ECO:0000256" key="3">
    <source>
        <dbReference type="ARBA" id="ARBA00022801"/>
    </source>
</evidence>
<proteinExistence type="inferred from homology"/>
<dbReference type="Gene3D" id="3.40.140.10">
    <property type="entry name" value="Cytidine Deaminase, domain 2"/>
    <property type="match status" value="1"/>
</dbReference>
<dbReference type="InterPro" id="IPR001405">
    <property type="entry name" value="UPF0758"/>
</dbReference>
<name>A0A3N1URZ3_9BACT</name>
<reference evidence="8 9" key="1">
    <citation type="submission" date="2018-11" db="EMBL/GenBank/DDBJ databases">
        <title>Genomic Encyclopedia of Type Strains, Phase IV (KMG-IV): sequencing the most valuable type-strain genomes for metagenomic binning, comparative biology and taxonomic classification.</title>
        <authorList>
            <person name="Goeker M."/>
        </authorList>
    </citation>
    <scope>NUCLEOTIDE SEQUENCE [LARGE SCALE GENOMIC DNA]</scope>
    <source>
        <strain evidence="8 9">DSM 22027</strain>
    </source>
</reference>
<dbReference type="CDD" id="cd08071">
    <property type="entry name" value="MPN_DUF2466"/>
    <property type="match status" value="1"/>
</dbReference>
<evidence type="ECO:0000256" key="1">
    <source>
        <dbReference type="ARBA" id="ARBA00022670"/>
    </source>
</evidence>
<keyword evidence="5" id="KW-0482">Metalloprotease</keyword>
<dbReference type="SUPFAM" id="SSF102712">
    <property type="entry name" value="JAB1/MPN domain"/>
    <property type="match status" value="1"/>
</dbReference>
<dbReference type="GO" id="GO:0046872">
    <property type="term" value="F:metal ion binding"/>
    <property type="evidence" value="ECO:0007669"/>
    <property type="project" value="UniProtKB-KW"/>
</dbReference>
<dbReference type="SUPFAM" id="SSF47781">
    <property type="entry name" value="RuvA domain 2-like"/>
    <property type="match status" value="1"/>
</dbReference>
<dbReference type="PROSITE" id="PS50249">
    <property type="entry name" value="MPN"/>
    <property type="match status" value="1"/>
</dbReference>
<dbReference type="InterPro" id="IPR046778">
    <property type="entry name" value="UPF0758_N"/>
</dbReference>
<dbReference type="PANTHER" id="PTHR30471:SF3">
    <property type="entry name" value="UPF0758 PROTEIN YEES-RELATED"/>
    <property type="match status" value="1"/>
</dbReference>
<feature type="domain" description="MPN" evidence="7">
    <location>
        <begin position="103"/>
        <end position="225"/>
    </location>
</feature>
<evidence type="ECO:0000313" key="8">
    <source>
        <dbReference type="EMBL" id="ROQ92139.1"/>
    </source>
</evidence>
<dbReference type="InterPro" id="IPR037518">
    <property type="entry name" value="MPN"/>
</dbReference>
<evidence type="ECO:0000259" key="7">
    <source>
        <dbReference type="PROSITE" id="PS50249"/>
    </source>
</evidence>
<dbReference type="PROSITE" id="PS01302">
    <property type="entry name" value="UPF0758"/>
    <property type="match status" value="1"/>
</dbReference>
<sequence length="226" mass="25405">MTALGAEGHRRRLRERFLAGGLDAFHDHEVLELLLTFAIPRRDVKPFAKALLEHFHSLSAVLDASPKELQAVSGIGVHSAMLLALIPRLLERYYKDRWRSVETLSTPREAVDYLKGHLGAERIEVFCVLALNSQNGLIAMERLQEGTVNRTAVFPRLVVEAALKHRATALILAHNHPSGDPEPSTADRQLTRKLKRLLQELDIAVHDHIILAGDRYYSFAEKGEMD</sequence>
<comment type="caution">
    <text evidence="8">The sequence shown here is derived from an EMBL/GenBank/DDBJ whole genome shotgun (WGS) entry which is preliminary data.</text>
</comment>
<keyword evidence="9" id="KW-1185">Reference proteome</keyword>
<dbReference type="Proteomes" id="UP000276223">
    <property type="component" value="Unassembled WGS sequence"/>
</dbReference>
<dbReference type="Pfam" id="PF04002">
    <property type="entry name" value="RadC"/>
    <property type="match status" value="1"/>
</dbReference>
<evidence type="ECO:0000256" key="5">
    <source>
        <dbReference type="ARBA" id="ARBA00023049"/>
    </source>
</evidence>
<evidence type="ECO:0000256" key="2">
    <source>
        <dbReference type="ARBA" id="ARBA00022723"/>
    </source>
</evidence>
<dbReference type="NCBIfam" id="NF000642">
    <property type="entry name" value="PRK00024.1"/>
    <property type="match status" value="1"/>
</dbReference>
<dbReference type="OrthoDB" id="9804482at2"/>
<dbReference type="InterPro" id="IPR020891">
    <property type="entry name" value="UPF0758_CS"/>
</dbReference>
<dbReference type="Pfam" id="PF20582">
    <property type="entry name" value="UPF0758_N"/>
    <property type="match status" value="1"/>
</dbReference>
<dbReference type="RefSeq" id="WP_123290303.1">
    <property type="nucleotide sequence ID" value="NZ_RJVA01000012.1"/>
</dbReference>
<dbReference type="AlphaFoldDB" id="A0A3N1URZ3"/>
<evidence type="ECO:0000313" key="9">
    <source>
        <dbReference type="Proteomes" id="UP000276223"/>
    </source>
</evidence>
<protein>
    <submittedName>
        <fullName evidence="8">DNA repair protein RadC</fullName>
    </submittedName>
</protein>
<keyword evidence="4" id="KW-0862">Zinc</keyword>
<gene>
    <name evidence="8" type="ORF">EDC27_1822</name>
</gene>
<dbReference type="GO" id="GO:0006508">
    <property type="term" value="P:proteolysis"/>
    <property type="evidence" value="ECO:0007669"/>
    <property type="project" value="UniProtKB-KW"/>
</dbReference>
<organism evidence="8 9">
    <name type="scientific">Desulfosoma caldarium</name>
    <dbReference type="NCBI Taxonomy" id="610254"/>
    <lineage>
        <taxon>Bacteria</taxon>
        <taxon>Pseudomonadati</taxon>
        <taxon>Thermodesulfobacteriota</taxon>
        <taxon>Syntrophobacteria</taxon>
        <taxon>Syntrophobacterales</taxon>
        <taxon>Syntrophobacteraceae</taxon>
        <taxon>Desulfosoma</taxon>
    </lineage>
</organism>